<protein>
    <submittedName>
        <fullName evidence="1">Abortive infection protein</fullName>
    </submittedName>
</protein>
<dbReference type="OrthoDB" id="9808443at2"/>
<dbReference type="Proteomes" id="UP000187499">
    <property type="component" value="Chromosome"/>
</dbReference>
<gene>
    <name evidence="1" type="ORF">BTM29_03820</name>
</gene>
<evidence type="ECO:0000313" key="2">
    <source>
        <dbReference type="Proteomes" id="UP000187499"/>
    </source>
</evidence>
<dbReference type="RefSeq" id="WP_076614238.1">
    <property type="nucleotide sequence ID" value="NZ_CP019323.1"/>
</dbReference>
<organism evidence="1 2">
    <name type="scientific">Companilactobacillus allii</name>
    <dbReference type="NCBI Taxonomy" id="1847728"/>
    <lineage>
        <taxon>Bacteria</taxon>
        <taxon>Bacillati</taxon>
        <taxon>Bacillota</taxon>
        <taxon>Bacilli</taxon>
        <taxon>Lactobacillales</taxon>
        <taxon>Lactobacillaceae</taxon>
        <taxon>Companilactobacillus</taxon>
    </lineage>
</organism>
<keyword evidence="2" id="KW-1185">Reference proteome</keyword>
<reference evidence="2" key="1">
    <citation type="submission" date="2016-12" db="EMBL/GenBank/DDBJ databases">
        <authorList>
            <person name="Jung M.Y."/>
            <person name="Lee S.H."/>
        </authorList>
    </citation>
    <scope>NUCLEOTIDE SEQUENCE [LARGE SCALE GENOMIC DNA]</scope>
    <source>
        <strain evidence="2">WiKim39</strain>
    </source>
</reference>
<accession>A0A1P8Q1H9</accession>
<proteinExistence type="predicted"/>
<dbReference type="EMBL" id="CP019323">
    <property type="protein sequence ID" value="APX71734.1"/>
    <property type="molecule type" value="Genomic_DNA"/>
</dbReference>
<dbReference type="Pfam" id="PF08843">
    <property type="entry name" value="AbiEii"/>
    <property type="match status" value="1"/>
</dbReference>
<dbReference type="KEGG" id="lalw:BTM29_03820"/>
<dbReference type="AlphaFoldDB" id="A0A1P8Q1H9"/>
<sequence>MNDADRINSLKDKIKNQRNITGINTTVLLKKYFIDGFLFLLSKSPYKDNFIWKGGFILSAITGIEKRTTVDIDTLIHDVKLSEKELSVVMNEITRDKFEGTKYDIKAIHPIQEDKNYTGLRITIKATLGNMSDDFHLDITTGEIILPKEIAFTYQSSLLKKKISLLIYPPERMLAEKLQTIISRGLANSRMKDFYDCYILNSHELIDDRKLIIAFDNIIKERNSVNDWENWKSTLQSISHSKFMQNSWVSFQNKNHFASQITWNTVLQSISNEFELLNTES</sequence>
<dbReference type="InterPro" id="IPR014942">
    <property type="entry name" value="AbiEii"/>
</dbReference>
<evidence type="ECO:0000313" key="1">
    <source>
        <dbReference type="EMBL" id="APX71734.1"/>
    </source>
</evidence>
<dbReference type="STRING" id="1847728.BTM29_03820"/>
<name>A0A1P8Q1H9_9LACO</name>